<dbReference type="EMBL" id="FXTN01000008">
    <property type="protein sequence ID" value="SMO83179.1"/>
    <property type="molecule type" value="Genomic_DNA"/>
</dbReference>
<dbReference type="GO" id="GO:0016829">
    <property type="term" value="F:lyase activity"/>
    <property type="evidence" value="ECO:0007669"/>
    <property type="project" value="UniProtKB-KW"/>
</dbReference>
<feature type="domain" description="Aminotransferase class V" evidence="2">
    <location>
        <begin position="54"/>
        <end position="351"/>
    </location>
</feature>
<protein>
    <submittedName>
        <fullName evidence="3">Selenocysteine lyase/Cysteine desulfurase</fullName>
    </submittedName>
</protein>
<dbReference type="RefSeq" id="WP_142529248.1">
    <property type="nucleotide sequence ID" value="NZ_CBCSJO010000008.1"/>
</dbReference>
<dbReference type="AlphaFoldDB" id="A0A521EGX3"/>
<dbReference type="Proteomes" id="UP000320300">
    <property type="component" value="Unassembled WGS sequence"/>
</dbReference>
<evidence type="ECO:0000313" key="4">
    <source>
        <dbReference type="Proteomes" id="UP000320300"/>
    </source>
</evidence>
<name>A0A521EGX3_9SPHI</name>
<reference evidence="3 4" key="1">
    <citation type="submission" date="2017-05" db="EMBL/GenBank/DDBJ databases">
        <authorList>
            <person name="Varghese N."/>
            <person name="Submissions S."/>
        </authorList>
    </citation>
    <scope>NUCLEOTIDE SEQUENCE [LARGE SCALE GENOMIC DNA]</scope>
    <source>
        <strain evidence="3 4">DSM 19036</strain>
    </source>
</reference>
<accession>A0A521EGX3</accession>
<sequence length="358" mass="40676">MDFKEQFPILNQCTYLNTANSGILSKSTFEWRRAHDTEFLNYGSGFRTHQNIFLNDVRNTLASFFHAKAGQIFLVSNFSFGYNVFLDGLPGDQRFLLLQGDYPSVTYPVQSRGFICDSLPVNEHLEDNIIEKIRLFKPTVFAFSLIQYTNGMQMSLEFTKRLKSMFPELILVADGTQFCGTAKFNFKESGLDVLISSGYKWMLAGYGNGFVLLKDRIAKQLYSSVQNRPLPLESFKNIQGHLGLYFEPGHLDTLAHGTLQQSVFYLEQLGHEFIENKLRILGVKAKAAFAERGLLEPAVLLQKEPSHIYVINISDELHQKILAAGIVCISRGQGTRVGFHFYNTEEDIDHLLEVIDRS</sequence>
<evidence type="ECO:0000256" key="1">
    <source>
        <dbReference type="ARBA" id="ARBA00022898"/>
    </source>
</evidence>
<dbReference type="Gene3D" id="3.40.640.10">
    <property type="entry name" value="Type I PLP-dependent aspartate aminotransferase-like (Major domain)"/>
    <property type="match status" value="1"/>
</dbReference>
<dbReference type="InterPro" id="IPR000192">
    <property type="entry name" value="Aminotrans_V_dom"/>
</dbReference>
<dbReference type="Pfam" id="PF00266">
    <property type="entry name" value="Aminotran_5"/>
    <property type="match status" value="1"/>
</dbReference>
<evidence type="ECO:0000259" key="2">
    <source>
        <dbReference type="Pfam" id="PF00266"/>
    </source>
</evidence>
<dbReference type="Gene3D" id="3.90.1150.10">
    <property type="entry name" value="Aspartate Aminotransferase, domain 1"/>
    <property type="match status" value="1"/>
</dbReference>
<dbReference type="InterPro" id="IPR015422">
    <property type="entry name" value="PyrdxlP-dep_Trfase_small"/>
</dbReference>
<organism evidence="3 4">
    <name type="scientific">Pedobacter westerhofensis</name>
    <dbReference type="NCBI Taxonomy" id="425512"/>
    <lineage>
        <taxon>Bacteria</taxon>
        <taxon>Pseudomonadati</taxon>
        <taxon>Bacteroidota</taxon>
        <taxon>Sphingobacteriia</taxon>
        <taxon>Sphingobacteriales</taxon>
        <taxon>Sphingobacteriaceae</taxon>
        <taxon>Pedobacter</taxon>
    </lineage>
</organism>
<gene>
    <name evidence="3" type="ORF">SAMN06265348_10892</name>
</gene>
<keyword evidence="1" id="KW-0663">Pyridoxal phosphate</keyword>
<keyword evidence="3" id="KW-0456">Lyase</keyword>
<evidence type="ECO:0000313" key="3">
    <source>
        <dbReference type="EMBL" id="SMO83179.1"/>
    </source>
</evidence>
<keyword evidence="4" id="KW-1185">Reference proteome</keyword>
<dbReference type="InterPro" id="IPR015421">
    <property type="entry name" value="PyrdxlP-dep_Trfase_major"/>
</dbReference>
<dbReference type="InterPro" id="IPR015424">
    <property type="entry name" value="PyrdxlP-dep_Trfase"/>
</dbReference>
<dbReference type="OrthoDB" id="513408at2"/>
<dbReference type="SUPFAM" id="SSF53383">
    <property type="entry name" value="PLP-dependent transferases"/>
    <property type="match status" value="1"/>
</dbReference>
<proteinExistence type="predicted"/>